<dbReference type="Proteomes" id="UP000027064">
    <property type="component" value="Unassembled WGS sequence"/>
</dbReference>
<sequence length="249" mass="27334">MGKLSSFIKLEGTLDGLTFYKSQGGYMVRTKGGVSKKRIMTDPAFVRTRENLMEFSSNAKSGKLLRDSIGILLNRAKDSKLSSRMLQLLNKIKDLDSTSRRGKRQVVNGLNTPEGKALLKGFDFNVKASLAAVLHAPYTLDTATGVINIANFVPDQQLLFPEGATHVSLRCGVVHLDFETGLFANSYSPENIIALDNTAISVTLTPTTVPTGSGFQLYLLLVEFYQEVNGIQYPLRSGHYNVLNLIDIV</sequence>
<proteinExistence type="predicted"/>
<evidence type="ECO:0000313" key="2">
    <source>
        <dbReference type="Proteomes" id="UP000027064"/>
    </source>
</evidence>
<dbReference type="STRING" id="1492738.FEM21_09360"/>
<dbReference type="OrthoDB" id="645138at2"/>
<name>A0A066WPQ9_9FLAO</name>
<evidence type="ECO:0000313" key="1">
    <source>
        <dbReference type="EMBL" id="KDN56037.1"/>
    </source>
</evidence>
<comment type="caution">
    <text evidence="1">The sequence shown here is derived from an EMBL/GenBank/DDBJ whole genome shotgun (WGS) entry which is preliminary data.</text>
</comment>
<dbReference type="eggNOG" id="ENOG502Z8F9">
    <property type="taxonomic scope" value="Bacteria"/>
</dbReference>
<dbReference type="RefSeq" id="WP_035658381.1">
    <property type="nucleotide sequence ID" value="NZ_JNCA01000007.1"/>
</dbReference>
<organism evidence="1 2">
    <name type="scientific">Flavobacterium seoulense</name>
    <dbReference type="NCBI Taxonomy" id="1492738"/>
    <lineage>
        <taxon>Bacteria</taxon>
        <taxon>Pseudomonadati</taxon>
        <taxon>Bacteroidota</taxon>
        <taxon>Flavobacteriia</taxon>
        <taxon>Flavobacteriales</taxon>
        <taxon>Flavobacteriaceae</taxon>
        <taxon>Flavobacterium</taxon>
    </lineage>
</organism>
<protein>
    <submittedName>
        <fullName evidence="1">Uncharacterized protein</fullName>
    </submittedName>
</protein>
<dbReference type="EMBL" id="JNCA01000007">
    <property type="protein sequence ID" value="KDN56037.1"/>
    <property type="molecule type" value="Genomic_DNA"/>
</dbReference>
<reference evidence="1 2" key="1">
    <citation type="submission" date="2014-05" db="EMBL/GenBank/DDBJ databases">
        <title>Genome Sequence of Flavobacterium sp. EM1321.</title>
        <authorList>
            <person name="Shin S.-K."/>
            <person name="Yi H."/>
        </authorList>
    </citation>
    <scope>NUCLEOTIDE SEQUENCE [LARGE SCALE GENOMIC DNA]</scope>
    <source>
        <strain evidence="1 2">EM1321</strain>
    </source>
</reference>
<keyword evidence="2" id="KW-1185">Reference proteome</keyword>
<gene>
    <name evidence="1" type="ORF">FEM21_09360</name>
</gene>
<dbReference type="AlphaFoldDB" id="A0A066WPQ9"/>
<dbReference type="PATRIC" id="fig|1492738.3.peg.929"/>
<accession>A0A066WPQ9</accession>